<dbReference type="InterPro" id="IPR032778">
    <property type="entry name" value="GF_recep_IV"/>
</dbReference>
<keyword evidence="2" id="KW-0378">Hydrolase</keyword>
<dbReference type="AlphaFoldDB" id="A0A3Q3JJF1"/>
<accession>A0A3Q3JJF1</accession>
<feature type="domain" description="Growth factor receptor" evidence="5">
    <location>
        <begin position="99"/>
        <end position="204"/>
    </location>
</feature>
<keyword evidence="7" id="KW-1185">Reference proteome</keyword>
<dbReference type="Gene3D" id="2.10.220.10">
    <property type="entry name" value="Hormone Receptor, Insulin-like Growth Factor Receptor 1, Chain A, domain 2"/>
    <property type="match status" value="4"/>
</dbReference>
<dbReference type="GO" id="GO:0005802">
    <property type="term" value="C:trans-Golgi network"/>
    <property type="evidence" value="ECO:0007669"/>
    <property type="project" value="TreeGrafter"/>
</dbReference>
<reference evidence="6" key="1">
    <citation type="submission" date="2025-08" db="UniProtKB">
        <authorList>
            <consortium name="Ensembl"/>
        </authorList>
    </citation>
    <scope>IDENTIFICATION</scope>
</reference>
<dbReference type="CDD" id="cd00064">
    <property type="entry name" value="FU"/>
    <property type="match status" value="3"/>
</dbReference>
<proteinExistence type="predicted"/>
<dbReference type="InterPro" id="IPR006212">
    <property type="entry name" value="Furin_repeat"/>
</dbReference>
<evidence type="ECO:0000313" key="7">
    <source>
        <dbReference type="Proteomes" id="UP000261600"/>
    </source>
</evidence>
<keyword evidence="4" id="KW-0325">Glycoprotein</keyword>
<dbReference type="PANTHER" id="PTHR42884:SF14">
    <property type="entry name" value="NEUROENDOCRINE CONVERTASE 1"/>
    <property type="match status" value="1"/>
</dbReference>
<keyword evidence="3" id="KW-0720">Serine protease</keyword>
<protein>
    <recommendedName>
        <fullName evidence="5">Growth factor receptor domain-containing protein</fullName>
    </recommendedName>
</protein>
<dbReference type="InterPro" id="IPR009030">
    <property type="entry name" value="Growth_fac_rcpt_cys_sf"/>
</dbReference>
<dbReference type="Proteomes" id="UP000261600">
    <property type="component" value="Unplaced"/>
</dbReference>
<dbReference type="Ensembl" id="ENSMALT00000017175.1">
    <property type="protein sequence ID" value="ENSMALP00000016840.1"/>
    <property type="gene ID" value="ENSMALG00000011793.1"/>
</dbReference>
<dbReference type="PANTHER" id="PTHR42884">
    <property type="entry name" value="PROPROTEIN CONVERTASE SUBTILISIN/KEXIN-RELATED"/>
    <property type="match status" value="1"/>
</dbReference>
<reference evidence="6" key="2">
    <citation type="submission" date="2025-09" db="UniProtKB">
        <authorList>
            <consortium name="Ensembl"/>
        </authorList>
    </citation>
    <scope>IDENTIFICATION</scope>
</reference>
<dbReference type="GO" id="GO:0016485">
    <property type="term" value="P:protein processing"/>
    <property type="evidence" value="ECO:0007669"/>
    <property type="project" value="TreeGrafter"/>
</dbReference>
<dbReference type="STRING" id="43700.ENSMALP00000016840"/>
<keyword evidence="1" id="KW-0645">Protease</keyword>
<dbReference type="GO" id="GO:0000139">
    <property type="term" value="C:Golgi membrane"/>
    <property type="evidence" value="ECO:0007669"/>
    <property type="project" value="TreeGrafter"/>
</dbReference>
<sequence length="261" mass="29100">ESRECEPCHRACRTCGGPQYDDCDSCEDGFTLENGECLEGKNLDKCVDDCPGGYFASEQHHECVRCYADCASCDGPGFDDCDECHNPKAVRYNGESCLTCSGHEPSSCLSCDANRRKDASGHCVWLSQCSLHSYMDQNERCQPCHKLCHRCSGPGKDHCLSCTETHFLLNSTCVLECPVGYYAKDSDERECERCHFSCESCVGRHSVQCVTCKPGFFKHGSSCVETCSERLEHRYTKCAVEVCCEICFLFEKCLKGEQSSD</sequence>
<organism evidence="6 7">
    <name type="scientific">Monopterus albus</name>
    <name type="common">Swamp eel</name>
    <dbReference type="NCBI Taxonomy" id="43700"/>
    <lineage>
        <taxon>Eukaryota</taxon>
        <taxon>Metazoa</taxon>
        <taxon>Chordata</taxon>
        <taxon>Craniata</taxon>
        <taxon>Vertebrata</taxon>
        <taxon>Euteleostomi</taxon>
        <taxon>Actinopterygii</taxon>
        <taxon>Neopterygii</taxon>
        <taxon>Teleostei</taxon>
        <taxon>Neoteleostei</taxon>
        <taxon>Acanthomorphata</taxon>
        <taxon>Anabantaria</taxon>
        <taxon>Synbranchiformes</taxon>
        <taxon>Synbranchidae</taxon>
        <taxon>Monopterus</taxon>
    </lineage>
</organism>
<dbReference type="Pfam" id="PF14843">
    <property type="entry name" value="GF_recep_IV"/>
    <property type="match status" value="1"/>
</dbReference>
<dbReference type="SUPFAM" id="SSF57184">
    <property type="entry name" value="Growth factor receptor domain"/>
    <property type="match status" value="2"/>
</dbReference>
<evidence type="ECO:0000256" key="1">
    <source>
        <dbReference type="ARBA" id="ARBA00022670"/>
    </source>
</evidence>
<evidence type="ECO:0000259" key="5">
    <source>
        <dbReference type="Pfam" id="PF14843"/>
    </source>
</evidence>
<evidence type="ECO:0000256" key="4">
    <source>
        <dbReference type="ARBA" id="ARBA00023180"/>
    </source>
</evidence>
<evidence type="ECO:0000256" key="3">
    <source>
        <dbReference type="ARBA" id="ARBA00022825"/>
    </source>
</evidence>
<evidence type="ECO:0000256" key="2">
    <source>
        <dbReference type="ARBA" id="ARBA00022801"/>
    </source>
</evidence>
<name>A0A3Q3JJF1_MONAL</name>
<evidence type="ECO:0000313" key="6">
    <source>
        <dbReference type="Ensembl" id="ENSMALP00000016840.1"/>
    </source>
</evidence>
<dbReference type="SMART" id="SM00261">
    <property type="entry name" value="FU"/>
    <property type="match status" value="4"/>
</dbReference>
<dbReference type="GO" id="GO:0004252">
    <property type="term" value="F:serine-type endopeptidase activity"/>
    <property type="evidence" value="ECO:0007669"/>
    <property type="project" value="TreeGrafter"/>
</dbReference>